<dbReference type="Gene3D" id="3.40.1350.10">
    <property type="match status" value="1"/>
</dbReference>
<dbReference type="GeneID" id="77487210"/>
<accession>A0A249SIR2</accession>
<dbReference type="InterPro" id="IPR007560">
    <property type="entry name" value="Restrct_endonuc_IV_Mrr"/>
</dbReference>
<name>A0A249SIR2_ENTTH</name>
<proteinExistence type="predicted"/>
<dbReference type="OrthoDB" id="9797274at2"/>
<dbReference type="InterPro" id="IPR052906">
    <property type="entry name" value="Type_IV_Methyl-Rstrct_Enzyme"/>
</dbReference>
<feature type="compositionally biased region" description="Polar residues" evidence="3">
    <location>
        <begin position="245"/>
        <end position="260"/>
    </location>
</feature>
<evidence type="ECO:0000313" key="5">
    <source>
        <dbReference type="EMBL" id="GEK36315.1"/>
    </source>
</evidence>
<dbReference type="PANTHER" id="PTHR30015:SF6">
    <property type="entry name" value="SLL1429 PROTEIN"/>
    <property type="match status" value="1"/>
</dbReference>
<dbReference type="InterPro" id="IPR011335">
    <property type="entry name" value="Restrct_endonuc-II-like"/>
</dbReference>
<dbReference type="PANTHER" id="PTHR30015">
    <property type="entry name" value="MRR RESTRICTION SYSTEM PROTEIN"/>
    <property type="match status" value="1"/>
</dbReference>
<dbReference type="KEGG" id="eth:CK496_06100"/>
<keyword evidence="4" id="KW-0472">Membrane</keyword>
<dbReference type="Pfam" id="PF04471">
    <property type="entry name" value="Mrr_cat"/>
    <property type="match status" value="1"/>
</dbReference>
<dbReference type="InterPro" id="IPR011856">
    <property type="entry name" value="tRNA_endonuc-like_dom_sf"/>
</dbReference>
<protein>
    <submittedName>
        <fullName evidence="5">Uncharacterized protein</fullName>
    </submittedName>
</protein>
<feature type="compositionally biased region" description="Basic and acidic residues" evidence="3">
    <location>
        <begin position="232"/>
        <end position="241"/>
    </location>
</feature>
<dbReference type="GO" id="GO:0009307">
    <property type="term" value="P:DNA restriction-modification system"/>
    <property type="evidence" value="ECO:0007669"/>
    <property type="project" value="InterPro"/>
</dbReference>
<feature type="region of interest" description="Disordered" evidence="3">
    <location>
        <begin position="232"/>
        <end position="275"/>
    </location>
</feature>
<comment type="caution">
    <text evidence="5">The sequence shown here is derived from an EMBL/GenBank/DDBJ whole genome shotgun (WGS) entry which is preliminary data.</text>
</comment>
<dbReference type="SUPFAM" id="SSF52980">
    <property type="entry name" value="Restriction endonuclease-like"/>
    <property type="match status" value="1"/>
</dbReference>
<dbReference type="EMBL" id="BJUG01000002">
    <property type="protein sequence ID" value="GEK36315.1"/>
    <property type="molecule type" value="Genomic_DNA"/>
</dbReference>
<keyword evidence="2" id="KW-0175">Coiled coil</keyword>
<dbReference type="GO" id="GO:0015666">
    <property type="term" value="F:restriction endodeoxyribonuclease activity"/>
    <property type="evidence" value="ECO:0007669"/>
    <property type="project" value="TreeGrafter"/>
</dbReference>
<keyword evidence="4" id="KW-0812">Transmembrane</keyword>
<evidence type="ECO:0000256" key="1">
    <source>
        <dbReference type="ARBA" id="ARBA00022801"/>
    </source>
</evidence>
<feature type="coiled-coil region" evidence="2">
    <location>
        <begin position="67"/>
        <end position="108"/>
    </location>
</feature>
<evidence type="ECO:0000256" key="3">
    <source>
        <dbReference type="SAM" id="MobiDB-lite"/>
    </source>
</evidence>
<keyword evidence="1" id="KW-0378">Hydrolase</keyword>
<dbReference type="GO" id="GO:0003677">
    <property type="term" value="F:DNA binding"/>
    <property type="evidence" value="ECO:0007669"/>
    <property type="project" value="InterPro"/>
</dbReference>
<reference evidence="5 6" key="1">
    <citation type="submission" date="2019-07" db="EMBL/GenBank/DDBJ databases">
        <title>Whole genome shotgun sequence of Enterococcus thailandicus NBRC 101867.</title>
        <authorList>
            <person name="Hosoyama A."/>
            <person name="Uohara A."/>
            <person name="Ohji S."/>
            <person name="Ichikawa N."/>
        </authorList>
    </citation>
    <scope>NUCLEOTIDE SEQUENCE [LARGE SCALE GENOMIC DNA]</scope>
    <source>
        <strain evidence="5 6">NBRC 101867</strain>
    </source>
</reference>
<evidence type="ECO:0000313" key="6">
    <source>
        <dbReference type="Proteomes" id="UP000321361"/>
    </source>
</evidence>
<evidence type="ECO:0000256" key="4">
    <source>
        <dbReference type="SAM" id="Phobius"/>
    </source>
</evidence>
<feature type="compositionally biased region" description="Acidic residues" evidence="3">
    <location>
        <begin position="266"/>
        <end position="275"/>
    </location>
</feature>
<keyword evidence="4" id="KW-1133">Transmembrane helix</keyword>
<dbReference type="AlphaFoldDB" id="A0A249SIR2"/>
<dbReference type="RefSeq" id="WP_071868331.1">
    <property type="nucleotide sequence ID" value="NZ_BJUG01000002.1"/>
</dbReference>
<feature type="transmembrane region" description="Helical" evidence="4">
    <location>
        <begin position="33"/>
        <end position="53"/>
    </location>
</feature>
<organism evidence="5 6">
    <name type="scientific">Enterococcus thailandicus</name>
    <dbReference type="NCBI Taxonomy" id="417368"/>
    <lineage>
        <taxon>Bacteria</taxon>
        <taxon>Bacillati</taxon>
        <taxon>Bacillota</taxon>
        <taxon>Bacilli</taxon>
        <taxon>Lactobacillales</taxon>
        <taxon>Enterococcaceae</taxon>
        <taxon>Enterococcus</taxon>
    </lineage>
</organism>
<gene>
    <name evidence="5" type="ORF">ETH01_06020</name>
</gene>
<evidence type="ECO:0000256" key="2">
    <source>
        <dbReference type="SAM" id="Coils"/>
    </source>
</evidence>
<sequence>MKTFRIIMAALFGISGFALLFDASSPLSERLGGFGISLVFAYFILPKFLRLMLLEKVGFDHSRLNHLNKINQEIENSTAEKKHIKNELQDLNKQKKKIVHEMDRVQRKSFEYELQQIDQLTQVEFGRYCEKLLEKIGYSDINNTVNSDNQGLDLLATMGTTSYGFQCRKHSSVLGNSVVQQALAGKTFYKLDKVSVISNNYFSASAKQLALEGNVELWDRDTLKEYLRDKYSAERNSKNEAENLESLSPSTGLETASSEPLPNAVENDESDWSDF</sequence>
<dbReference type="Proteomes" id="UP000321361">
    <property type="component" value="Unassembled WGS sequence"/>
</dbReference>